<dbReference type="Proteomes" id="UP000015104">
    <property type="component" value="Unassembled WGS sequence"/>
</dbReference>
<accession>T1L3M5</accession>
<evidence type="ECO:0000313" key="1">
    <source>
        <dbReference type="EnsemblMetazoa" id="tetur36g00410.1"/>
    </source>
</evidence>
<dbReference type="EnsemblMetazoa" id="tetur36g00410.1">
    <property type="protein sequence ID" value="tetur36g00410.1"/>
    <property type="gene ID" value="tetur36g00410"/>
</dbReference>
<sequence length="26" mass="3202">MNRQEEEWEGKMKMRMNGEEANEIKC</sequence>
<evidence type="ECO:0000313" key="2">
    <source>
        <dbReference type="Proteomes" id="UP000015104"/>
    </source>
</evidence>
<proteinExistence type="predicted"/>
<keyword evidence="2" id="KW-1185">Reference proteome</keyword>
<reference evidence="1" key="2">
    <citation type="submission" date="2015-06" db="UniProtKB">
        <authorList>
            <consortium name="EnsemblMetazoa"/>
        </authorList>
    </citation>
    <scope>IDENTIFICATION</scope>
</reference>
<reference evidence="2" key="1">
    <citation type="submission" date="2011-08" db="EMBL/GenBank/DDBJ databases">
        <authorList>
            <person name="Rombauts S."/>
        </authorList>
    </citation>
    <scope>NUCLEOTIDE SEQUENCE</scope>
    <source>
        <strain evidence="2">London</strain>
    </source>
</reference>
<organism evidence="1 2">
    <name type="scientific">Tetranychus urticae</name>
    <name type="common">Two-spotted spider mite</name>
    <dbReference type="NCBI Taxonomy" id="32264"/>
    <lineage>
        <taxon>Eukaryota</taxon>
        <taxon>Metazoa</taxon>
        <taxon>Ecdysozoa</taxon>
        <taxon>Arthropoda</taxon>
        <taxon>Chelicerata</taxon>
        <taxon>Arachnida</taxon>
        <taxon>Acari</taxon>
        <taxon>Acariformes</taxon>
        <taxon>Trombidiformes</taxon>
        <taxon>Prostigmata</taxon>
        <taxon>Eleutherengona</taxon>
        <taxon>Raphignathae</taxon>
        <taxon>Tetranychoidea</taxon>
        <taxon>Tetranychidae</taxon>
        <taxon>Tetranychus</taxon>
    </lineage>
</organism>
<protein>
    <submittedName>
        <fullName evidence="1">Uncharacterized protein</fullName>
    </submittedName>
</protein>
<name>T1L3M5_TETUR</name>
<dbReference type="EMBL" id="CAEY01001040">
    <property type="status" value="NOT_ANNOTATED_CDS"/>
    <property type="molecule type" value="Genomic_DNA"/>
</dbReference>
<dbReference type="AlphaFoldDB" id="T1L3M5"/>
<dbReference type="HOGENOM" id="CLU_3417540_0_0_1"/>